<proteinExistence type="inferred from homology"/>
<feature type="transmembrane region" description="Helical" evidence="11">
    <location>
        <begin position="365"/>
        <end position="391"/>
    </location>
</feature>
<evidence type="ECO:0000256" key="5">
    <source>
        <dbReference type="ARBA" id="ARBA00023136"/>
    </source>
</evidence>
<organism evidence="12 13">
    <name type="scientific">Megalurothrips usitatus</name>
    <name type="common">bean blossom thrips</name>
    <dbReference type="NCBI Taxonomy" id="439358"/>
    <lineage>
        <taxon>Eukaryota</taxon>
        <taxon>Metazoa</taxon>
        <taxon>Ecdysozoa</taxon>
        <taxon>Arthropoda</taxon>
        <taxon>Hexapoda</taxon>
        <taxon>Insecta</taxon>
        <taxon>Pterygota</taxon>
        <taxon>Neoptera</taxon>
        <taxon>Paraneoptera</taxon>
        <taxon>Thysanoptera</taxon>
        <taxon>Terebrantia</taxon>
        <taxon>Thripoidea</taxon>
        <taxon>Thripidae</taxon>
        <taxon>Megalurothrips</taxon>
    </lineage>
</organism>
<evidence type="ECO:0008006" key="14">
    <source>
        <dbReference type="Google" id="ProtNLM"/>
    </source>
</evidence>
<evidence type="ECO:0000256" key="7">
    <source>
        <dbReference type="ARBA" id="ARBA00023228"/>
    </source>
</evidence>
<evidence type="ECO:0000256" key="1">
    <source>
        <dbReference type="ARBA" id="ARBA00010599"/>
    </source>
</evidence>
<dbReference type="AlphaFoldDB" id="A0AAV7Y342"/>
<comment type="similarity">
    <text evidence="1">Belongs to the GLMP family.</text>
</comment>
<evidence type="ECO:0000256" key="9">
    <source>
        <dbReference type="ARBA" id="ARBA00024189"/>
    </source>
</evidence>
<keyword evidence="4 11" id="KW-1133">Transmembrane helix</keyword>
<comment type="subunit">
    <text evidence="10">Interacts (via lumenal domain) with lysosomal protein MFSD1; the interaction starts while both proteins are still in the endoplasmic reticulum and is required for stabilization of MFSD1 in lysosomes but has no direct effect on its targeting to lysosomes or transporter activity.</text>
</comment>
<keyword evidence="6" id="KW-0325">Glycoprotein</keyword>
<dbReference type="PANTHER" id="PTHR31981">
    <property type="entry name" value="GLYCOSYLATED LYSOSOMAL MEMBRANE PROTEIN"/>
    <property type="match status" value="1"/>
</dbReference>
<comment type="caution">
    <text evidence="12">The sequence shown here is derived from an EMBL/GenBank/DDBJ whole genome shotgun (WGS) entry which is preliminary data.</text>
</comment>
<keyword evidence="7" id="KW-0458">Lysosome</keyword>
<dbReference type="GO" id="GO:0005765">
    <property type="term" value="C:lysosomal membrane"/>
    <property type="evidence" value="ECO:0007669"/>
    <property type="project" value="UniProtKB-SubCell"/>
</dbReference>
<evidence type="ECO:0000256" key="4">
    <source>
        <dbReference type="ARBA" id="ARBA00022989"/>
    </source>
</evidence>
<evidence type="ECO:0000313" key="12">
    <source>
        <dbReference type="EMBL" id="KAJ1532187.1"/>
    </source>
</evidence>
<dbReference type="PANTHER" id="PTHR31981:SF1">
    <property type="entry name" value="GLYCOSYLATED LYSOSOMAL MEMBRANE PROTEIN"/>
    <property type="match status" value="1"/>
</dbReference>
<gene>
    <name evidence="12" type="ORF">ONE63_000809</name>
</gene>
<keyword evidence="13" id="KW-1185">Reference proteome</keyword>
<keyword evidence="3" id="KW-0732">Signal</keyword>
<evidence type="ECO:0000256" key="11">
    <source>
        <dbReference type="SAM" id="Phobius"/>
    </source>
</evidence>
<dbReference type="Pfam" id="PF15065">
    <property type="entry name" value="NCU-G1"/>
    <property type="match status" value="1"/>
</dbReference>
<evidence type="ECO:0000256" key="8">
    <source>
        <dbReference type="ARBA" id="ARBA00024176"/>
    </source>
</evidence>
<evidence type="ECO:0000313" key="13">
    <source>
        <dbReference type="Proteomes" id="UP001075354"/>
    </source>
</evidence>
<dbReference type="EMBL" id="JAPTSV010000001">
    <property type="protein sequence ID" value="KAJ1532187.1"/>
    <property type="molecule type" value="Genomic_DNA"/>
</dbReference>
<protein>
    <recommendedName>
        <fullName evidence="14">Glycosylated lysosomal membrane protein B-like</fullName>
    </recommendedName>
</protein>
<accession>A0AAV7Y342</accession>
<evidence type="ECO:0000256" key="6">
    <source>
        <dbReference type="ARBA" id="ARBA00023180"/>
    </source>
</evidence>
<dbReference type="Proteomes" id="UP001075354">
    <property type="component" value="Chromosome 1"/>
</dbReference>
<dbReference type="InterPro" id="IPR029382">
    <property type="entry name" value="NCU-G1"/>
</dbReference>
<evidence type="ECO:0000256" key="2">
    <source>
        <dbReference type="ARBA" id="ARBA00022692"/>
    </source>
</evidence>
<name>A0AAV7Y342_9NEOP</name>
<comment type="function">
    <text evidence="8">Required to protect lysosomal transporter MFSD1 from lysosomal proteolysis and for MFSD1 lysosomal localization.</text>
</comment>
<keyword evidence="2 11" id="KW-0812">Transmembrane</keyword>
<sequence>MYLKGKKKAEVGHLYSYSINTFLLQLKFELNPGCPKELCNSKVEIVYVRADGPNDTLHYVWCFDPKPTVLITLTSHASNLTITWGESPLSIYSIAFTSKPYYSFGLLVNQIFEFDDVDDNGILNVTNNNASYVRRVQMPDSWVMKNPIEITHDSALLVMEGSWKNNVSSVKQGTFQVELETYRSEGHGSKLPHLFHSPNTTQMELSLFNMLTNSGFKQSRFAIELVLAASENTAKNISYTSFKSLDDEHTPGVFTLNDLQTPASKRSGNGGFVQWRPVSYVAEERDIVNSTESAVYAVQNISDSSSDYDGTLLGAYFGSGLSTNLLNSVNISFGAKDDGFYAKCNTSIWTATVGYGHPPVENFSLLVILIMVIFLGLPAVIILFSGLYVALRRITYRKDDLFLSE</sequence>
<evidence type="ECO:0000256" key="3">
    <source>
        <dbReference type="ARBA" id="ARBA00022729"/>
    </source>
</evidence>
<evidence type="ECO:0000256" key="10">
    <source>
        <dbReference type="ARBA" id="ARBA00044960"/>
    </source>
</evidence>
<comment type="subcellular location">
    <subcellularLocation>
        <location evidence="9">Lysosome membrane</location>
        <topology evidence="9">Single-pass type I membrane protein</topology>
        <orientation evidence="9">Lumenal side</orientation>
    </subcellularLocation>
</comment>
<reference evidence="12" key="1">
    <citation type="submission" date="2022-12" db="EMBL/GenBank/DDBJ databases">
        <title>Chromosome-level genome assembly of the bean flower thrips Megalurothrips usitatus.</title>
        <authorList>
            <person name="Ma L."/>
            <person name="Liu Q."/>
            <person name="Li H."/>
            <person name="Cai W."/>
        </authorList>
    </citation>
    <scope>NUCLEOTIDE SEQUENCE</scope>
    <source>
        <strain evidence="12">Cailab_2022a</strain>
    </source>
</reference>
<keyword evidence="5 11" id="KW-0472">Membrane</keyword>